<dbReference type="EMBL" id="LCNO01000003">
    <property type="protein sequence ID" value="KKU58359.1"/>
    <property type="molecule type" value="Genomic_DNA"/>
</dbReference>
<dbReference type="AlphaFoldDB" id="A0A0G1RLY9"/>
<accession>A0A0G1RLY9</accession>
<sequence length="67" mass="7275">MNFWTYLLFYLGEGTEFGHEGAGGSVSVGSFDWIECGGSGRQGQKIIRPNLILRVGGGRMRVYGCSV</sequence>
<reference evidence="1 2" key="1">
    <citation type="journal article" date="2015" name="Nature">
        <title>rRNA introns, odd ribosomes, and small enigmatic genomes across a large radiation of phyla.</title>
        <authorList>
            <person name="Brown C.T."/>
            <person name="Hug L.A."/>
            <person name="Thomas B.C."/>
            <person name="Sharon I."/>
            <person name="Castelle C.J."/>
            <person name="Singh A."/>
            <person name="Wilkins M.J."/>
            <person name="Williams K.H."/>
            <person name="Banfield J.F."/>
        </authorList>
    </citation>
    <scope>NUCLEOTIDE SEQUENCE [LARGE SCALE GENOMIC DNA]</scope>
</reference>
<protein>
    <submittedName>
        <fullName evidence="1">Uncharacterized protein</fullName>
    </submittedName>
</protein>
<proteinExistence type="predicted"/>
<gene>
    <name evidence="1" type="ORF">UX80_C0003G0014</name>
</gene>
<comment type="caution">
    <text evidence="1">The sequence shown here is derived from an EMBL/GenBank/DDBJ whole genome shotgun (WGS) entry which is preliminary data.</text>
</comment>
<evidence type="ECO:0000313" key="2">
    <source>
        <dbReference type="Proteomes" id="UP000034307"/>
    </source>
</evidence>
<dbReference type="Proteomes" id="UP000034307">
    <property type="component" value="Unassembled WGS sequence"/>
</dbReference>
<evidence type="ECO:0000313" key="1">
    <source>
        <dbReference type="EMBL" id="KKU58359.1"/>
    </source>
</evidence>
<name>A0A0G1RLY9_9BACT</name>
<dbReference type="STRING" id="1618358.UX80_C0003G0014"/>
<organism evidence="1 2">
    <name type="scientific">Candidatus Amesbacteria bacterium GW2011_GWA2_47_11b</name>
    <dbReference type="NCBI Taxonomy" id="1618358"/>
    <lineage>
        <taxon>Bacteria</taxon>
        <taxon>Candidatus Amesiibacteriota</taxon>
    </lineage>
</organism>